<feature type="transmembrane region" description="Helical" evidence="12">
    <location>
        <begin position="1524"/>
        <end position="1542"/>
    </location>
</feature>
<keyword evidence="15" id="KW-1185">Reference proteome</keyword>
<dbReference type="Gene3D" id="1.20.120.1770">
    <property type="match status" value="3"/>
</dbReference>
<dbReference type="STRING" id="48709.A0A1D2MTT6"/>
<evidence type="ECO:0000256" key="1">
    <source>
        <dbReference type="ARBA" id="ARBA00001970"/>
    </source>
</evidence>
<dbReference type="Proteomes" id="UP000094527">
    <property type="component" value="Unassembled WGS sequence"/>
</dbReference>
<feature type="domain" description="Cytochrome b561" evidence="13">
    <location>
        <begin position="746"/>
        <end position="964"/>
    </location>
</feature>
<evidence type="ECO:0000256" key="6">
    <source>
        <dbReference type="ARBA" id="ARBA00022723"/>
    </source>
</evidence>
<evidence type="ECO:0000256" key="9">
    <source>
        <dbReference type="ARBA" id="ARBA00023004"/>
    </source>
</evidence>
<dbReference type="GO" id="GO:0140575">
    <property type="term" value="F:transmembrane monodehydroascorbate reductase activity"/>
    <property type="evidence" value="ECO:0007669"/>
    <property type="project" value="InterPro"/>
</dbReference>
<dbReference type="PANTHER" id="PTHR15422:SF24">
    <property type="entry name" value="DOMON RELATED DOMAIN-CONTAINING PROTEIN"/>
    <property type="match status" value="1"/>
</dbReference>
<dbReference type="EMBL" id="LJIJ01000530">
    <property type="protein sequence ID" value="ODM96529.1"/>
    <property type="molecule type" value="Genomic_DNA"/>
</dbReference>
<proteinExistence type="predicted"/>
<evidence type="ECO:0000256" key="5">
    <source>
        <dbReference type="ARBA" id="ARBA00022692"/>
    </source>
</evidence>
<dbReference type="GO" id="GO:0020037">
    <property type="term" value="F:heme binding"/>
    <property type="evidence" value="ECO:0007669"/>
    <property type="project" value="TreeGrafter"/>
</dbReference>
<feature type="transmembrane region" description="Helical" evidence="12">
    <location>
        <begin position="1554"/>
        <end position="1577"/>
    </location>
</feature>
<feature type="transmembrane region" description="Helical" evidence="12">
    <location>
        <begin position="820"/>
        <end position="845"/>
    </location>
</feature>
<evidence type="ECO:0000313" key="15">
    <source>
        <dbReference type="Proteomes" id="UP000094527"/>
    </source>
</evidence>
<feature type="domain" description="Cytochrome b561" evidence="13">
    <location>
        <begin position="74"/>
        <end position="295"/>
    </location>
</feature>
<feature type="transmembrane region" description="Helical" evidence="12">
    <location>
        <begin position="275"/>
        <end position="295"/>
    </location>
</feature>
<evidence type="ECO:0000256" key="11">
    <source>
        <dbReference type="ARBA" id="ARBA00024225"/>
    </source>
</evidence>
<feature type="transmembrane region" description="Helical" evidence="12">
    <location>
        <begin position="115"/>
        <end position="136"/>
    </location>
</feature>
<feature type="transmembrane region" description="Helical" evidence="12">
    <location>
        <begin position="151"/>
        <end position="169"/>
    </location>
</feature>
<dbReference type="OrthoDB" id="6372137at2759"/>
<dbReference type="GO" id="GO:0016020">
    <property type="term" value="C:membrane"/>
    <property type="evidence" value="ECO:0007669"/>
    <property type="project" value="UniProtKB-SubCell"/>
</dbReference>
<keyword evidence="9" id="KW-0408">Iron</keyword>
<evidence type="ECO:0000259" key="13">
    <source>
        <dbReference type="PROSITE" id="PS50939"/>
    </source>
</evidence>
<dbReference type="Pfam" id="PF03188">
    <property type="entry name" value="Cytochrom_B561"/>
    <property type="match status" value="2"/>
</dbReference>
<feature type="transmembrane region" description="Helical" evidence="12">
    <location>
        <begin position="787"/>
        <end position="808"/>
    </location>
</feature>
<keyword evidence="3" id="KW-0813">Transport</keyword>
<evidence type="ECO:0000313" key="14">
    <source>
        <dbReference type="EMBL" id="ODM96529.1"/>
    </source>
</evidence>
<dbReference type="PROSITE" id="PS50939">
    <property type="entry name" value="CYTOCHROME_B561"/>
    <property type="match status" value="2"/>
</dbReference>
<feature type="transmembrane region" description="Helical" evidence="12">
    <location>
        <begin position="865"/>
        <end position="884"/>
    </location>
</feature>
<feature type="transmembrane region" description="Helical" evidence="12">
    <location>
        <begin position="329"/>
        <end position="350"/>
    </location>
</feature>
<dbReference type="GO" id="GO:0140571">
    <property type="term" value="F:transmembrane ascorbate ferrireductase activity"/>
    <property type="evidence" value="ECO:0007669"/>
    <property type="project" value="UniProtKB-EC"/>
</dbReference>
<feature type="transmembrane region" description="Helical" evidence="12">
    <location>
        <begin position="896"/>
        <end position="918"/>
    </location>
</feature>
<evidence type="ECO:0000256" key="7">
    <source>
        <dbReference type="ARBA" id="ARBA00022982"/>
    </source>
</evidence>
<feature type="transmembrane region" description="Helical" evidence="12">
    <location>
        <begin position="944"/>
        <end position="964"/>
    </location>
</feature>
<keyword evidence="4" id="KW-0349">Heme</keyword>
<feature type="transmembrane region" description="Helical" evidence="12">
    <location>
        <begin position="223"/>
        <end position="249"/>
    </location>
</feature>
<keyword evidence="6" id="KW-0479">Metal-binding</keyword>
<name>A0A1D2MTT6_ORCCI</name>
<dbReference type="InterPro" id="IPR045150">
    <property type="entry name" value="CYB561D1/2"/>
</dbReference>
<evidence type="ECO:0000256" key="10">
    <source>
        <dbReference type="ARBA" id="ARBA00023136"/>
    </source>
</evidence>
<evidence type="ECO:0000256" key="2">
    <source>
        <dbReference type="ARBA" id="ARBA00004141"/>
    </source>
</evidence>
<dbReference type="EC" id="7.2.1.3" evidence="11"/>
<protein>
    <recommendedName>
        <fullName evidence="11">ascorbate ferrireductase (transmembrane)</fullName>
        <ecNumber evidence="11">7.2.1.3</ecNumber>
    </recommendedName>
</protein>
<feature type="transmembrane region" description="Helical" evidence="12">
    <location>
        <begin position="1606"/>
        <end position="1627"/>
    </location>
</feature>
<comment type="subcellular location">
    <subcellularLocation>
        <location evidence="2">Membrane</location>
        <topology evidence="2">Multi-pass membrane protein</topology>
    </subcellularLocation>
</comment>
<organism evidence="14 15">
    <name type="scientific">Orchesella cincta</name>
    <name type="common">Springtail</name>
    <name type="synonym">Podura cincta</name>
    <dbReference type="NCBI Taxonomy" id="48709"/>
    <lineage>
        <taxon>Eukaryota</taxon>
        <taxon>Metazoa</taxon>
        <taxon>Ecdysozoa</taxon>
        <taxon>Arthropoda</taxon>
        <taxon>Hexapoda</taxon>
        <taxon>Collembola</taxon>
        <taxon>Entomobryomorpha</taxon>
        <taxon>Entomobryoidea</taxon>
        <taxon>Orchesellidae</taxon>
        <taxon>Orchesellinae</taxon>
        <taxon>Orchesella</taxon>
    </lineage>
</organism>
<keyword evidence="7" id="KW-0249">Electron transport</keyword>
<dbReference type="InterPro" id="IPR006593">
    <property type="entry name" value="Cyt_b561/ferric_Rdtase_TM"/>
</dbReference>
<dbReference type="GO" id="GO:0046872">
    <property type="term" value="F:metal ion binding"/>
    <property type="evidence" value="ECO:0007669"/>
    <property type="project" value="UniProtKB-KW"/>
</dbReference>
<comment type="caution">
    <text evidence="14">The sequence shown here is derived from an EMBL/GenBank/DDBJ whole genome shotgun (WGS) entry which is preliminary data.</text>
</comment>
<reference evidence="14 15" key="1">
    <citation type="journal article" date="2016" name="Genome Biol. Evol.">
        <title>Gene Family Evolution Reflects Adaptation to Soil Environmental Stressors in the Genome of the Collembolan Orchesella cincta.</title>
        <authorList>
            <person name="Faddeeva-Vakhrusheva A."/>
            <person name="Derks M.F."/>
            <person name="Anvar S.Y."/>
            <person name="Agamennone V."/>
            <person name="Suring W."/>
            <person name="Smit S."/>
            <person name="van Straalen N.M."/>
            <person name="Roelofs D."/>
        </authorList>
    </citation>
    <scope>NUCLEOTIDE SEQUENCE [LARGE SCALE GENOMIC DNA]</scope>
    <source>
        <tissue evidence="14">Mixed pool</tissue>
    </source>
</reference>
<keyword evidence="10 12" id="KW-0472">Membrane</keyword>
<accession>A0A1D2MTT6</accession>
<dbReference type="CDD" id="cd08760">
    <property type="entry name" value="Cyt_b561_FRRS1_like"/>
    <property type="match status" value="2"/>
</dbReference>
<dbReference type="SMART" id="SM00665">
    <property type="entry name" value="B561"/>
    <property type="match status" value="2"/>
</dbReference>
<evidence type="ECO:0000256" key="8">
    <source>
        <dbReference type="ARBA" id="ARBA00022989"/>
    </source>
</evidence>
<evidence type="ECO:0000256" key="3">
    <source>
        <dbReference type="ARBA" id="ARBA00022448"/>
    </source>
</evidence>
<evidence type="ECO:0000256" key="4">
    <source>
        <dbReference type="ARBA" id="ARBA00022617"/>
    </source>
</evidence>
<keyword evidence="5 12" id="KW-0812">Transmembrane</keyword>
<keyword evidence="8 12" id="KW-1133">Transmembrane helix</keyword>
<feature type="transmembrane region" description="Helical" evidence="12">
    <location>
        <begin position="1485"/>
        <end position="1504"/>
    </location>
</feature>
<evidence type="ECO:0000256" key="12">
    <source>
        <dbReference type="SAM" id="Phobius"/>
    </source>
</evidence>
<sequence>MRLSATATANVSSFGGRCKTHNEYETSNTLAHECEAGPNATKTENFTGYKDYMERRKNCMKINGCPCQCRDGSIFKNMTTWPQNSTCPTLSVVNLGVETNSNVGKYILRSRKAHGMAMLVVTMVFVPFTILVSRYFKETWLSHAQLSNLQIWYLVHIGLTFLTVCLYIFGSVSLRRSKALVGDSLFGETHRGLGWATITFFTLTAFTGPVRPISNASQMTRKCVMFIHALLGIVYYCLGMAAVITSSYIPGSPSSSEVACFTSPSYTEYSSSPTIPLVVTWIVMDFGFHLLLRWADKSLHIQRSMYLPLVSILKYGGHHDMKGFRYRKLMLIIYGICNFGIVLELIIRLANSTKAGCSFGPVTCTFTSGGEKAGNGSFCREFCTCQRPSARIVNSVCIGTGYNDDNYFSIGQKPFRSDYTELFNKRHNKYDNGNIEPSESKTLVLKMYAVETTHGRILSGWLYIRIYVPVGADWIRLLYAQMEDENGNAIGEFVNREICESKKRAVISDLVNRHLSEHYVPCGQVAPAATTASNAFLYVWPDKIHNSAMKQRLIKHYGSSWFSTQTIDINWKFSHTSCDKPKKVRLRAYIYNVDQGNGIFYGTHRGSWININWIGTADILNPGEKGYCNKPPIPDPTLAVPWIKSVDEKINPTEETTNKDIVRSKNFCKPVYIGDDPAIKNVSSFGGRCLKHDEYNTSNTFAHECSAGAMADANFTKYSEYLEKRTSCIQINGCPCQCRVDPIDNTSGLEEPTCPGSKKDLTLQIKMGVKTNGTAGKYIMRSRKAHGIAMLFVTMVLVPYSILVSRYFKETWLKNAKLNLQVWYLVHIVLTFFSICCYLFGSVSLRRSKNVLGESLIVSTHREQGWSTIALFLLATFTGPFRPISSQKTRKCAMIIHALVGIIYYCCGMAAVITSAWIPGSPSGSEEDCFTSPSYTEYSSSPTIPLVVTWIVIDFGFHLLLRWADRRLNIQRSMYLPLVSILKYEGHHDMKFGIQVLQFIIGKFSGIPSGSDFVAKISDLRLFRAMSRGVLAFLLVLGINLSPREFCSSQNPYAELVNSICIGSGLAKETYFSIGQLPFRSLYSGTFENYHSSIASGNTEASEKRTLVVKIYAVKTSTDRFLEGWLYITVNVPSGKGRFRQFYVQMEDENGNAVGEFVNKVMCSSKKKKRDVAQSRKVISAFKDRHLPEYYIPCGQVPNTIVYSWHDKIYNPALYERLNKHYGSSSATTSTSLNWRFSHTSCDKPQKIRLRAYIYTDQSRSGTHRSSWINVNWFGAADVLQEGERGICKGLQIYPPPSTPGSPVRWIKSVDEKIPPTEATTNKDIVRTKKFCKPVYITRSIGAVVEHVPSFGGRCLKHDEYQTSNTLAHQCTAGATIDANFTKYSEYLERRTSCMQINGCPCQCRADKIDNTSGLVEPTCPGFISGRDQKERIMKQIKLGITTTGKVGKGILLRIKIVEIKKITRDSYDFCINGASTLHNSHIQVHVIVTFFTICFYLCGSLALTHNNKMLGHSLKPIAKAHRGMGIATFVLFVLVTLTGPLRRRTVKRKSLMIIHAGLGVLYYFCGMVALITSSWIPGSPSADDTECITSQFFIENSSSRIMPQVITWVIFDCWFHGIFMMMQRWADKHMGIRRKMYFPLLPIFIGREVHDNKVRFAIKVMSTIGSSYMAGSSE</sequence>
<gene>
    <name evidence="14" type="ORF">Ocin01_10150</name>
</gene>
<dbReference type="PANTHER" id="PTHR15422">
    <property type="entry name" value="OS05G0565100 PROTEIN"/>
    <property type="match status" value="1"/>
</dbReference>
<comment type="cofactor">
    <cofactor evidence="1">
        <name>heme b</name>
        <dbReference type="ChEBI" id="CHEBI:60344"/>
    </cofactor>
</comment>